<dbReference type="Proteomes" id="UP001341840">
    <property type="component" value="Unassembled WGS sequence"/>
</dbReference>
<evidence type="ECO:0000313" key="7">
    <source>
        <dbReference type="Proteomes" id="UP001341840"/>
    </source>
</evidence>
<organism evidence="6 7">
    <name type="scientific">Stylosanthes scabra</name>
    <dbReference type="NCBI Taxonomy" id="79078"/>
    <lineage>
        <taxon>Eukaryota</taxon>
        <taxon>Viridiplantae</taxon>
        <taxon>Streptophyta</taxon>
        <taxon>Embryophyta</taxon>
        <taxon>Tracheophyta</taxon>
        <taxon>Spermatophyta</taxon>
        <taxon>Magnoliopsida</taxon>
        <taxon>eudicotyledons</taxon>
        <taxon>Gunneridae</taxon>
        <taxon>Pentapetalae</taxon>
        <taxon>rosids</taxon>
        <taxon>fabids</taxon>
        <taxon>Fabales</taxon>
        <taxon>Fabaceae</taxon>
        <taxon>Papilionoideae</taxon>
        <taxon>50 kb inversion clade</taxon>
        <taxon>dalbergioids sensu lato</taxon>
        <taxon>Dalbergieae</taxon>
        <taxon>Pterocarpus clade</taxon>
        <taxon>Stylosanthes</taxon>
    </lineage>
</organism>
<evidence type="ECO:0000256" key="4">
    <source>
        <dbReference type="SAM" id="SignalP"/>
    </source>
</evidence>
<dbReference type="InterPro" id="IPR016140">
    <property type="entry name" value="Bifunc_inhib/LTP/seed_store"/>
</dbReference>
<evidence type="ECO:0000256" key="1">
    <source>
        <dbReference type="ARBA" id="ARBA00009748"/>
    </source>
</evidence>
<comment type="caution">
    <text evidence="6">The sequence shown here is derived from an EMBL/GenBank/DDBJ whole genome shotgun (WGS) entry which is preliminary data.</text>
</comment>
<dbReference type="SUPFAM" id="SSF47699">
    <property type="entry name" value="Bifunctional inhibitor/lipid-transfer protein/seed storage 2S albumin"/>
    <property type="match status" value="1"/>
</dbReference>
<dbReference type="InterPro" id="IPR000528">
    <property type="entry name" value="Plant_nsLTP"/>
</dbReference>
<evidence type="ECO:0000313" key="6">
    <source>
        <dbReference type="EMBL" id="MED6138106.1"/>
    </source>
</evidence>
<proteinExistence type="inferred from homology"/>
<dbReference type="PROSITE" id="PS00597">
    <property type="entry name" value="PLANT_LTP"/>
    <property type="match status" value="1"/>
</dbReference>
<keyword evidence="2" id="KW-1015">Disulfide bond</keyword>
<reference evidence="6 7" key="1">
    <citation type="journal article" date="2023" name="Plants (Basel)">
        <title>Bridging the Gap: Combining Genomics and Transcriptomics Approaches to Understand Stylosanthes scabra, an Orphan Legume from the Brazilian Caatinga.</title>
        <authorList>
            <person name="Ferreira-Neto J.R.C."/>
            <person name="da Silva M.D."/>
            <person name="Binneck E."/>
            <person name="de Melo N.F."/>
            <person name="da Silva R.H."/>
            <person name="de Melo A.L.T.M."/>
            <person name="Pandolfi V."/>
            <person name="Bustamante F.O."/>
            <person name="Brasileiro-Vidal A.C."/>
            <person name="Benko-Iseppon A.M."/>
        </authorList>
    </citation>
    <scope>NUCLEOTIDE SEQUENCE [LARGE SCALE GENOMIC DNA]</scope>
    <source>
        <tissue evidence="6">Leaves</tissue>
    </source>
</reference>
<comment type="function">
    <text evidence="3">Plant non-specific lipid-transfer proteins transfer phospholipids as well as galactolipids across membranes. May play a role in wax or cutin deposition in the cell walls of expanding epidermal cells and certain secretory tissues.</text>
</comment>
<dbReference type="InterPro" id="IPR036312">
    <property type="entry name" value="Bifun_inhib/LTP/seed_sf"/>
</dbReference>
<keyword evidence="7" id="KW-1185">Reference proteome</keyword>
<keyword evidence="3" id="KW-0813">Transport</keyword>
<evidence type="ECO:0000256" key="3">
    <source>
        <dbReference type="RuleBase" id="RU000628"/>
    </source>
</evidence>
<comment type="similarity">
    <text evidence="1 3">Belongs to the plant LTP family.</text>
</comment>
<gene>
    <name evidence="6" type="ORF">PIB30_071177</name>
</gene>
<dbReference type="CDD" id="cd01960">
    <property type="entry name" value="nsLTP1"/>
    <property type="match status" value="1"/>
</dbReference>
<dbReference type="EMBL" id="JASCZI010061232">
    <property type="protein sequence ID" value="MED6138106.1"/>
    <property type="molecule type" value="Genomic_DNA"/>
</dbReference>
<dbReference type="Pfam" id="PF00234">
    <property type="entry name" value="Tryp_alpha_amyl"/>
    <property type="match status" value="1"/>
</dbReference>
<evidence type="ECO:0000256" key="2">
    <source>
        <dbReference type="ARBA" id="ARBA00023157"/>
    </source>
</evidence>
<dbReference type="PANTHER" id="PTHR33076">
    <property type="entry name" value="NON-SPECIFIC LIPID-TRANSFER PROTEIN 2-RELATED"/>
    <property type="match status" value="1"/>
</dbReference>
<protein>
    <recommendedName>
        <fullName evidence="3">Non-specific lipid-transfer protein</fullName>
    </recommendedName>
</protein>
<feature type="signal peptide" evidence="4">
    <location>
        <begin position="1"/>
        <end position="22"/>
    </location>
</feature>
<keyword evidence="4" id="KW-0732">Signal</keyword>
<keyword evidence="3" id="KW-0446">Lipid-binding</keyword>
<accession>A0ABU6SNT7</accession>
<sequence>MANSNNVMVIMVCYAVIYAALSATTTVPKAEAAMSCDEAKSDLMPCLLYVKFGGATVPQACCNGIKTVYGGAQTTPDRQAVCYCIVNSIKGLPFSGINVRNAAAIPKQCGVNIPYPISPNIDCSRVK</sequence>
<dbReference type="SMART" id="SM00499">
    <property type="entry name" value="AAI"/>
    <property type="match status" value="1"/>
</dbReference>
<name>A0ABU6SNT7_9FABA</name>
<dbReference type="Gene3D" id="1.10.110.10">
    <property type="entry name" value="Plant lipid-transfer and hydrophobic proteins"/>
    <property type="match status" value="1"/>
</dbReference>
<dbReference type="PRINTS" id="PR00382">
    <property type="entry name" value="LIPIDTRNSFER"/>
</dbReference>
<feature type="domain" description="Bifunctional inhibitor/plant lipid transfer protein/seed storage helical" evidence="5">
    <location>
        <begin position="36"/>
        <end position="123"/>
    </location>
</feature>
<feature type="chain" id="PRO_5045057940" description="Non-specific lipid-transfer protein" evidence="4">
    <location>
        <begin position="23"/>
        <end position="127"/>
    </location>
</feature>
<evidence type="ECO:0000259" key="5">
    <source>
        <dbReference type="SMART" id="SM00499"/>
    </source>
</evidence>